<evidence type="ECO:0000256" key="5">
    <source>
        <dbReference type="ARBA" id="ARBA00023235"/>
    </source>
</evidence>
<protein>
    <submittedName>
        <fullName evidence="8">Enoyl-CoA hydratase/carnithine racemase</fullName>
    </submittedName>
</protein>
<comment type="caution">
    <text evidence="8">The sequence shown here is derived from an EMBL/GenBank/DDBJ whole genome shotgun (WGS) entry which is preliminary data.</text>
</comment>
<dbReference type="InterPro" id="IPR001753">
    <property type="entry name" value="Enoyl-CoA_hydra/iso"/>
</dbReference>
<name>A0A368Y8R2_9BURK</name>
<dbReference type="Pfam" id="PF00378">
    <property type="entry name" value="ECH_1"/>
    <property type="match status" value="1"/>
</dbReference>
<dbReference type="NCBIfam" id="NF005699">
    <property type="entry name" value="PRK07509.1"/>
    <property type="match status" value="1"/>
</dbReference>
<evidence type="ECO:0000256" key="4">
    <source>
        <dbReference type="ARBA" id="ARBA00023098"/>
    </source>
</evidence>
<dbReference type="CDD" id="cd06558">
    <property type="entry name" value="crotonase-like"/>
    <property type="match status" value="1"/>
</dbReference>
<organism evidence="8 9">
    <name type="scientific">Pseudorhodoferax soli</name>
    <dbReference type="NCBI Taxonomy" id="545864"/>
    <lineage>
        <taxon>Bacteria</taxon>
        <taxon>Pseudomonadati</taxon>
        <taxon>Pseudomonadota</taxon>
        <taxon>Betaproteobacteria</taxon>
        <taxon>Burkholderiales</taxon>
        <taxon>Comamonadaceae</taxon>
    </lineage>
</organism>
<feature type="region of interest" description="Disordered" evidence="7">
    <location>
        <begin position="253"/>
        <end position="276"/>
    </location>
</feature>
<dbReference type="SUPFAM" id="SSF52096">
    <property type="entry name" value="ClpP/crotonase"/>
    <property type="match status" value="1"/>
</dbReference>
<keyword evidence="9" id="KW-1185">Reference proteome</keyword>
<proteinExistence type="inferred from homology"/>
<dbReference type="UniPathway" id="UPA00659"/>
<accession>A0A368Y8R2</accession>
<comment type="pathway">
    <text evidence="1">Lipid metabolism; fatty acid beta-oxidation.</text>
</comment>
<dbReference type="InterPro" id="IPR029045">
    <property type="entry name" value="ClpP/crotonase-like_dom_sf"/>
</dbReference>
<keyword evidence="3" id="KW-0276">Fatty acid metabolism</keyword>
<dbReference type="AlphaFoldDB" id="A0A368Y8R2"/>
<evidence type="ECO:0000313" key="9">
    <source>
        <dbReference type="Proteomes" id="UP000252884"/>
    </source>
</evidence>
<dbReference type="EMBL" id="QPJK01000001">
    <property type="protein sequence ID" value="RCW76485.1"/>
    <property type="molecule type" value="Genomic_DNA"/>
</dbReference>
<evidence type="ECO:0000256" key="7">
    <source>
        <dbReference type="SAM" id="MobiDB-lite"/>
    </source>
</evidence>
<dbReference type="Gene3D" id="1.10.12.10">
    <property type="entry name" value="Lyase 2-enoyl-coa Hydratase, Chain A, domain 2"/>
    <property type="match status" value="1"/>
</dbReference>
<evidence type="ECO:0000313" key="8">
    <source>
        <dbReference type="EMBL" id="RCW76485.1"/>
    </source>
</evidence>
<evidence type="ECO:0000256" key="1">
    <source>
        <dbReference type="ARBA" id="ARBA00005005"/>
    </source>
</evidence>
<keyword evidence="4" id="KW-0443">Lipid metabolism</keyword>
<dbReference type="PROSITE" id="PS00166">
    <property type="entry name" value="ENOYL_COA_HYDRATASE"/>
    <property type="match status" value="1"/>
</dbReference>
<evidence type="ECO:0000256" key="3">
    <source>
        <dbReference type="ARBA" id="ARBA00022832"/>
    </source>
</evidence>
<dbReference type="PANTHER" id="PTHR43149">
    <property type="entry name" value="ENOYL-COA HYDRATASE"/>
    <property type="match status" value="1"/>
</dbReference>
<dbReference type="InterPro" id="IPR018376">
    <property type="entry name" value="Enoyl-CoA_hyd/isom_CS"/>
</dbReference>
<feature type="compositionally biased region" description="Basic and acidic residues" evidence="7">
    <location>
        <begin position="264"/>
        <end position="276"/>
    </location>
</feature>
<reference evidence="8 9" key="1">
    <citation type="submission" date="2018-07" db="EMBL/GenBank/DDBJ databases">
        <title>Genomic Encyclopedia of Type Strains, Phase IV (KMG-IV): sequencing the most valuable type-strain genomes for metagenomic binning, comparative biology and taxonomic classification.</title>
        <authorList>
            <person name="Goeker M."/>
        </authorList>
    </citation>
    <scope>NUCLEOTIDE SEQUENCE [LARGE SCALE GENOMIC DNA]</scope>
    <source>
        <strain evidence="8 9">DSM 21634</strain>
    </source>
</reference>
<evidence type="ECO:0000256" key="6">
    <source>
        <dbReference type="RuleBase" id="RU003707"/>
    </source>
</evidence>
<gene>
    <name evidence="8" type="ORF">DES41_1011091</name>
</gene>
<dbReference type="GO" id="GO:0006635">
    <property type="term" value="P:fatty acid beta-oxidation"/>
    <property type="evidence" value="ECO:0007669"/>
    <property type="project" value="UniProtKB-UniPathway"/>
</dbReference>
<dbReference type="InterPro" id="IPR014748">
    <property type="entry name" value="Enoyl-CoA_hydra_C"/>
</dbReference>
<evidence type="ECO:0000256" key="2">
    <source>
        <dbReference type="ARBA" id="ARBA00005254"/>
    </source>
</evidence>
<dbReference type="InterPro" id="IPR045002">
    <property type="entry name" value="Ech1-like"/>
</dbReference>
<comment type="similarity">
    <text evidence="2 6">Belongs to the enoyl-CoA hydratase/isomerase family.</text>
</comment>
<keyword evidence="5" id="KW-0413">Isomerase</keyword>
<dbReference type="Gene3D" id="3.90.226.10">
    <property type="entry name" value="2-enoyl-CoA Hydratase, Chain A, domain 1"/>
    <property type="match status" value="1"/>
</dbReference>
<dbReference type="Proteomes" id="UP000252884">
    <property type="component" value="Unassembled WGS sequence"/>
</dbReference>
<dbReference type="GO" id="GO:0016853">
    <property type="term" value="F:isomerase activity"/>
    <property type="evidence" value="ECO:0007669"/>
    <property type="project" value="UniProtKB-KW"/>
</dbReference>
<dbReference type="PANTHER" id="PTHR43149:SF1">
    <property type="entry name" value="DELTA(3,5)-DELTA(2,4)-DIENOYL-COA ISOMERASE, MITOCHONDRIAL"/>
    <property type="match status" value="1"/>
</dbReference>
<sequence>MLEEQLLHGRVAVRVDADGVAQVRLARPDKMNALDMDMFDGLVAATELLQSAPGVRAVVLHGEGRSFCAGLDMSRFGKMREGAQLDGLSALQARTHGPANRPQQVAWGWRALAVPVIAAVQGVAFGGGLQVALGADVRLLAADARMSVMEMRWGLVPDMAGIALMRELVRADIARDLVFSARIVEAEEACRIGLGTRLAADPLAEALAMAREIAGRNPDAVRAAKRLLNQTADGDDAQLLLAESVEQQRLIGSPNQREAVAAAMEKRPGRFSDPQR</sequence>